<evidence type="ECO:0000256" key="1">
    <source>
        <dbReference type="SAM" id="MobiDB-lite"/>
    </source>
</evidence>
<feature type="region of interest" description="Disordered" evidence="1">
    <location>
        <begin position="72"/>
        <end position="118"/>
    </location>
</feature>
<sequence length="166" mass="18770">MAQELNLDVDGCSFYWMDYLSDNIGRREIKTDADALEMALIVQLHGEVNVTAKEFDDKDQDDNQILDKNEVCMDQDQEQDEDQSMDPDVEHNEDNVDVEPDSDLYDSDYSLSGEENDVHEVSGDGHGAGLGARSVDNIVEGPARDGDDYEIEYGGFRRTAFLFFNR</sequence>
<dbReference type="GeneID" id="120271546"/>
<feature type="compositionally biased region" description="Acidic residues" evidence="1">
    <location>
        <begin position="73"/>
        <end position="87"/>
    </location>
</feature>
<gene>
    <name evidence="3" type="primary">LOC120271546</name>
</gene>
<dbReference type="Proteomes" id="UP001515500">
    <property type="component" value="Chromosome 11"/>
</dbReference>
<accession>A0AB40C341</accession>
<feature type="compositionally biased region" description="Acidic residues" evidence="1">
    <location>
        <begin position="95"/>
        <end position="106"/>
    </location>
</feature>
<reference evidence="3" key="1">
    <citation type="submission" date="2025-08" db="UniProtKB">
        <authorList>
            <consortium name="RefSeq"/>
        </authorList>
    </citation>
    <scope>IDENTIFICATION</scope>
</reference>
<evidence type="ECO:0000313" key="3">
    <source>
        <dbReference type="RefSeq" id="XP_039134168.1"/>
    </source>
</evidence>
<organism evidence="2 3">
    <name type="scientific">Dioscorea cayennensis subsp. rotundata</name>
    <name type="common">White Guinea yam</name>
    <name type="synonym">Dioscorea rotundata</name>
    <dbReference type="NCBI Taxonomy" id="55577"/>
    <lineage>
        <taxon>Eukaryota</taxon>
        <taxon>Viridiplantae</taxon>
        <taxon>Streptophyta</taxon>
        <taxon>Embryophyta</taxon>
        <taxon>Tracheophyta</taxon>
        <taxon>Spermatophyta</taxon>
        <taxon>Magnoliopsida</taxon>
        <taxon>Liliopsida</taxon>
        <taxon>Dioscoreales</taxon>
        <taxon>Dioscoreaceae</taxon>
        <taxon>Dioscorea</taxon>
    </lineage>
</organism>
<keyword evidence="2" id="KW-1185">Reference proteome</keyword>
<dbReference type="AlphaFoldDB" id="A0AB40C341"/>
<dbReference type="RefSeq" id="XP_039134168.1">
    <property type="nucleotide sequence ID" value="XM_039278234.1"/>
</dbReference>
<proteinExistence type="predicted"/>
<protein>
    <submittedName>
        <fullName evidence="3">Uncharacterized protein LOC120271546</fullName>
    </submittedName>
</protein>
<evidence type="ECO:0000313" key="2">
    <source>
        <dbReference type="Proteomes" id="UP001515500"/>
    </source>
</evidence>
<name>A0AB40C341_DIOCR</name>